<evidence type="ECO:0000313" key="7">
    <source>
        <dbReference type="Proteomes" id="UP000216020"/>
    </source>
</evidence>
<name>A0A261S346_9BORD</name>
<evidence type="ECO:0000256" key="4">
    <source>
        <dbReference type="ARBA" id="ARBA00023163"/>
    </source>
</evidence>
<evidence type="ECO:0000256" key="1">
    <source>
        <dbReference type="ARBA" id="ARBA00009437"/>
    </source>
</evidence>
<dbReference type="Proteomes" id="UP000216020">
    <property type="component" value="Unassembled WGS sequence"/>
</dbReference>
<dbReference type="Gene3D" id="1.10.10.10">
    <property type="entry name" value="Winged helix-like DNA-binding domain superfamily/Winged helix DNA-binding domain"/>
    <property type="match status" value="1"/>
</dbReference>
<dbReference type="RefSeq" id="WP_094855978.1">
    <property type="nucleotide sequence ID" value="NZ_NEVM01000005.1"/>
</dbReference>
<dbReference type="PRINTS" id="PR00039">
    <property type="entry name" value="HTHLYSR"/>
</dbReference>
<dbReference type="InterPro" id="IPR005119">
    <property type="entry name" value="LysR_subst-bd"/>
</dbReference>
<dbReference type="FunFam" id="1.10.10.10:FF:000001">
    <property type="entry name" value="LysR family transcriptional regulator"/>
    <property type="match status" value="1"/>
</dbReference>
<dbReference type="SUPFAM" id="SSF53850">
    <property type="entry name" value="Periplasmic binding protein-like II"/>
    <property type="match status" value="1"/>
</dbReference>
<evidence type="ECO:0000256" key="2">
    <source>
        <dbReference type="ARBA" id="ARBA00023015"/>
    </source>
</evidence>
<keyword evidence="4" id="KW-0804">Transcription</keyword>
<dbReference type="PANTHER" id="PTHR30346:SF0">
    <property type="entry name" value="HCA OPERON TRANSCRIPTIONAL ACTIVATOR HCAR"/>
    <property type="match status" value="1"/>
</dbReference>
<keyword evidence="3" id="KW-0238">DNA-binding</keyword>
<dbReference type="Pfam" id="PF03466">
    <property type="entry name" value="LysR_substrate"/>
    <property type="match status" value="1"/>
</dbReference>
<reference evidence="7" key="1">
    <citation type="submission" date="2017-05" db="EMBL/GenBank/DDBJ databases">
        <title>Complete and WGS of Bordetella genogroups.</title>
        <authorList>
            <person name="Spilker T."/>
            <person name="Lipuma J."/>
        </authorList>
    </citation>
    <scope>NUCLEOTIDE SEQUENCE [LARGE SCALE GENOMIC DNA]</scope>
    <source>
        <strain evidence="7">AU16122</strain>
    </source>
</reference>
<evidence type="ECO:0000313" key="6">
    <source>
        <dbReference type="EMBL" id="OZI31571.1"/>
    </source>
</evidence>
<evidence type="ECO:0000259" key="5">
    <source>
        <dbReference type="PROSITE" id="PS50931"/>
    </source>
</evidence>
<feature type="domain" description="HTH lysR-type" evidence="5">
    <location>
        <begin position="1"/>
        <end position="58"/>
    </location>
</feature>
<dbReference type="Pfam" id="PF00126">
    <property type="entry name" value="HTH_1"/>
    <property type="match status" value="1"/>
</dbReference>
<sequence>MEIRQLQQFVTLAETLSFRAAAERLHISQPPLSVSIRKLEQEIGAELFERTTHTVNLTKAGKSVLDLARQILFNAGELPKLARLANTGLEGELKIGFVGSAKYSLLQRILIPFKQSHPGVTFRLHEDSNHGILHALEKNDLNIGIIRTPLGMPPTISYEIAEYHEFLVALPTDHPLAAKEILTLEDLRHEPIINYTANAIPGLHALVSRLFEDAGITPNLTQEAVQVETVVFLVSLGMGIALVPSCVEAQPIAGVAFRKLPKNTSATRLGLGLAFNTKYKTLLASHFLETAMAC</sequence>
<keyword evidence="7" id="KW-1185">Reference proteome</keyword>
<dbReference type="EMBL" id="NEVM01000005">
    <property type="protein sequence ID" value="OZI31571.1"/>
    <property type="molecule type" value="Genomic_DNA"/>
</dbReference>
<dbReference type="CDD" id="cd08414">
    <property type="entry name" value="PBP2_LTTR_aromatics_like"/>
    <property type="match status" value="1"/>
</dbReference>
<dbReference type="PROSITE" id="PS50931">
    <property type="entry name" value="HTH_LYSR"/>
    <property type="match status" value="1"/>
</dbReference>
<gene>
    <name evidence="6" type="ORF">CAL29_27150</name>
</gene>
<dbReference type="GO" id="GO:0003700">
    <property type="term" value="F:DNA-binding transcription factor activity"/>
    <property type="evidence" value="ECO:0007669"/>
    <property type="project" value="InterPro"/>
</dbReference>
<dbReference type="InterPro" id="IPR036390">
    <property type="entry name" value="WH_DNA-bd_sf"/>
</dbReference>
<comment type="caution">
    <text evidence="6">The sequence shown here is derived from an EMBL/GenBank/DDBJ whole genome shotgun (WGS) entry which is preliminary data.</text>
</comment>
<dbReference type="OrthoDB" id="646694at2"/>
<organism evidence="6 7">
    <name type="scientific">Bordetella genomosp. 10</name>
    <dbReference type="NCBI Taxonomy" id="1416804"/>
    <lineage>
        <taxon>Bacteria</taxon>
        <taxon>Pseudomonadati</taxon>
        <taxon>Pseudomonadota</taxon>
        <taxon>Betaproteobacteria</taxon>
        <taxon>Burkholderiales</taxon>
        <taxon>Alcaligenaceae</taxon>
        <taxon>Bordetella</taxon>
    </lineage>
</organism>
<keyword evidence="2" id="KW-0805">Transcription regulation</keyword>
<dbReference type="InterPro" id="IPR036388">
    <property type="entry name" value="WH-like_DNA-bd_sf"/>
</dbReference>
<proteinExistence type="inferred from homology"/>
<protein>
    <recommendedName>
        <fullName evidence="5">HTH lysR-type domain-containing protein</fullName>
    </recommendedName>
</protein>
<evidence type="ECO:0000256" key="3">
    <source>
        <dbReference type="ARBA" id="ARBA00023125"/>
    </source>
</evidence>
<dbReference type="SUPFAM" id="SSF46785">
    <property type="entry name" value="Winged helix' DNA-binding domain"/>
    <property type="match status" value="1"/>
</dbReference>
<dbReference type="Gene3D" id="3.40.190.10">
    <property type="entry name" value="Periplasmic binding protein-like II"/>
    <property type="match status" value="2"/>
</dbReference>
<dbReference type="GO" id="GO:0003677">
    <property type="term" value="F:DNA binding"/>
    <property type="evidence" value="ECO:0007669"/>
    <property type="project" value="UniProtKB-KW"/>
</dbReference>
<dbReference type="AlphaFoldDB" id="A0A261S346"/>
<accession>A0A261S346</accession>
<dbReference type="GO" id="GO:0032993">
    <property type="term" value="C:protein-DNA complex"/>
    <property type="evidence" value="ECO:0007669"/>
    <property type="project" value="TreeGrafter"/>
</dbReference>
<comment type="similarity">
    <text evidence="1">Belongs to the LysR transcriptional regulatory family.</text>
</comment>
<dbReference type="InterPro" id="IPR000847">
    <property type="entry name" value="LysR_HTH_N"/>
</dbReference>
<dbReference type="PANTHER" id="PTHR30346">
    <property type="entry name" value="TRANSCRIPTIONAL DUAL REGULATOR HCAR-RELATED"/>
    <property type="match status" value="1"/>
</dbReference>